<evidence type="ECO:0000256" key="1">
    <source>
        <dbReference type="SAM" id="Phobius"/>
    </source>
</evidence>
<gene>
    <name evidence="2" type="ORF">FKW77_004535</name>
</gene>
<feature type="transmembrane region" description="Helical" evidence="1">
    <location>
        <begin position="25"/>
        <end position="45"/>
    </location>
</feature>
<dbReference type="OrthoDB" id="3930290at2759"/>
<accession>A0A517L788</accession>
<sequence>MARSSYTSARVVRQRYFWPQGQLNLWNFVMLAAAGTILGVSAAFLQIQQQMRLGVPWIFPFGITVGALTLFFIIIEFILVAQNRLLPGIMMLGAFILLVLFLTGLIETAIQLFGAGNVSANCQRYVNNNKIYGVSASTLAWLEQNSICSSWYAAFSFWIVGTLFFIWMMVMSSQVGRGLYDVTILR</sequence>
<evidence type="ECO:0008006" key="4">
    <source>
        <dbReference type="Google" id="ProtNLM"/>
    </source>
</evidence>
<keyword evidence="1" id="KW-0812">Transmembrane</keyword>
<name>A0A517L788_9PEZI</name>
<dbReference type="AlphaFoldDB" id="A0A517L788"/>
<dbReference type="Proteomes" id="UP000316270">
    <property type="component" value="Chromosome 6"/>
</dbReference>
<evidence type="ECO:0000313" key="3">
    <source>
        <dbReference type="Proteomes" id="UP000316270"/>
    </source>
</evidence>
<dbReference type="STRING" id="50376.A0A517L788"/>
<reference evidence="2 3" key="1">
    <citation type="submission" date="2019-07" db="EMBL/GenBank/DDBJ databases">
        <title>Finished genome of Venturia effusa.</title>
        <authorList>
            <person name="Young C.A."/>
            <person name="Cox M.P."/>
            <person name="Ganley A.R.D."/>
            <person name="David W.J."/>
        </authorList>
    </citation>
    <scope>NUCLEOTIDE SEQUENCE [LARGE SCALE GENOMIC DNA]</scope>
    <source>
        <strain evidence="3">albino</strain>
    </source>
</reference>
<keyword evidence="1" id="KW-1133">Transmembrane helix</keyword>
<organism evidence="2 3">
    <name type="scientific">Venturia effusa</name>
    <dbReference type="NCBI Taxonomy" id="50376"/>
    <lineage>
        <taxon>Eukaryota</taxon>
        <taxon>Fungi</taxon>
        <taxon>Dikarya</taxon>
        <taxon>Ascomycota</taxon>
        <taxon>Pezizomycotina</taxon>
        <taxon>Dothideomycetes</taxon>
        <taxon>Pleosporomycetidae</taxon>
        <taxon>Venturiales</taxon>
        <taxon>Venturiaceae</taxon>
        <taxon>Venturia</taxon>
    </lineage>
</organism>
<proteinExistence type="predicted"/>
<feature type="transmembrane region" description="Helical" evidence="1">
    <location>
        <begin position="85"/>
        <end position="106"/>
    </location>
</feature>
<feature type="transmembrane region" description="Helical" evidence="1">
    <location>
        <begin position="151"/>
        <end position="170"/>
    </location>
</feature>
<protein>
    <recommendedName>
        <fullName evidence="4">MARVEL domain-containing protein</fullName>
    </recommendedName>
</protein>
<feature type="transmembrane region" description="Helical" evidence="1">
    <location>
        <begin position="57"/>
        <end position="79"/>
    </location>
</feature>
<evidence type="ECO:0000313" key="2">
    <source>
        <dbReference type="EMBL" id="QDS71491.1"/>
    </source>
</evidence>
<dbReference type="EMBL" id="CP042190">
    <property type="protein sequence ID" value="QDS71491.1"/>
    <property type="molecule type" value="Genomic_DNA"/>
</dbReference>
<keyword evidence="1" id="KW-0472">Membrane</keyword>
<keyword evidence="3" id="KW-1185">Reference proteome</keyword>